<reference evidence="3" key="1">
    <citation type="submission" date="2018-06" db="EMBL/GenBank/DDBJ databases">
        <authorList>
            <person name="Zhirakovskaya E."/>
        </authorList>
    </citation>
    <scope>NUCLEOTIDE SEQUENCE</scope>
</reference>
<dbReference type="InterPro" id="IPR003836">
    <property type="entry name" value="Glucokinase"/>
</dbReference>
<dbReference type="Gene3D" id="3.30.420.40">
    <property type="match status" value="1"/>
</dbReference>
<dbReference type="SUPFAM" id="SSF53067">
    <property type="entry name" value="Actin-like ATPase domain"/>
    <property type="match status" value="1"/>
</dbReference>
<gene>
    <name evidence="3" type="ORF">MNBD_GAMMA25-244</name>
</gene>
<name>A0A3B1BDF1_9ZZZZ</name>
<keyword evidence="2 3" id="KW-0418">Kinase</keyword>
<dbReference type="InterPro" id="IPR043129">
    <property type="entry name" value="ATPase_NBD"/>
</dbReference>
<evidence type="ECO:0000313" key="3">
    <source>
        <dbReference type="EMBL" id="VAX10033.1"/>
    </source>
</evidence>
<keyword evidence="1 3" id="KW-0808">Transferase</keyword>
<dbReference type="NCBIfam" id="TIGR00749">
    <property type="entry name" value="glk"/>
    <property type="match status" value="1"/>
</dbReference>
<sequence length="330" mass="36203">MPVLAADIGGTHTRLCLAEKQAKQVHLIYEQVYASQQYPDFISIVKSFLSETHLAHPDAACFAVAGPVRAQQAQVTNLPWQLDAGQLKKELAITTLSLINDFQAVGYGLEVLNKDQLFSLQLGELEKQGRRALIGAGTGLGISHLLYQNHAYVPYSSEGGHAGFAPADDEQGRLLHYLQNSLDYVGYEHILSGSGLQRLYQFFLDENGTDSEFTKDIFQALDPAVEITRHAKDKDDLLAVQTLDCFIQIYGAQAGNVALNYLPTGGLYIAGGIAPKIIELLNSERFITAFHHKGVMTELMQSFPVKVIMEDKVGLLGAVVFACRQGHPPY</sequence>
<proteinExistence type="inferred from homology"/>
<dbReference type="EC" id="2.7.1.2" evidence="3"/>
<dbReference type="PANTHER" id="PTHR47363:SF1">
    <property type="entry name" value="GLUCOKINASE"/>
    <property type="match status" value="1"/>
</dbReference>
<evidence type="ECO:0000256" key="2">
    <source>
        <dbReference type="ARBA" id="ARBA00022777"/>
    </source>
</evidence>
<dbReference type="Pfam" id="PF02685">
    <property type="entry name" value="Glucokinase"/>
    <property type="match status" value="1"/>
</dbReference>
<dbReference type="EMBL" id="UOFY01000043">
    <property type="protein sequence ID" value="VAX10033.1"/>
    <property type="molecule type" value="Genomic_DNA"/>
</dbReference>
<dbReference type="HAMAP" id="MF_00524">
    <property type="entry name" value="Glucokinase"/>
    <property type="match status" value="1"/>
</dbReference>
<dbReference type="GO" id="GO:0004340">
    <property type="term" value="F:glucokinase activity"/>
    <property type="evidence" value="ECO:0007669"/>
    <property type="project" value="UniProtKB-EC"/>
</dbReference>
<accession>A0A3B1BDF1</accession>
<dbReference type="GO" id="GO:0005536">
    <property type="term" value="F:D-glucose binding"/>
    <property type="evidence" value="ECO:0007669"/>
    <property type="project" value="InterPro"/>
</dbReference>
<dbReference type="GO" id="GO:0006096">
    <property type="term" value="P:glycolytic process"/>
    <property type="evidence" value="ECO:0007669"/>
    <property type="project" value="InterPro"/>
</dbReference>
<organism evidence="3">
    <name type="scientific">hydrothermal vent metagenome</name>
    <dbReference type="NCBI Taxonomy" id="652676"/>
    <lineage>
        <taxon>unclassified sequences</taxon>
        <taxon>metagenomes</taxon>
        <taxon>ecological metagenomes</taxon>
    </lineage>
</organism>
<evidence type="ECO:0000256" key="1">
    <source>
        <dbReference type="ARBA" id="ARBA00022679"/>
    </source>
</evidence>
<dbReference type="NCBIfam" id="NF001415">
    <property type="entry name" value="PRK00292.1-2"/>
    <property type="match status" value="1"/>
</dbReference>
<dbReference type="GO" id="GO:0005524">
    <property type="term" value="F:ATP binding"/>
    <property type="evidence" value="ECO:0007669"/>
    <property type="project" value="InterPro"/>
</dbReference>
<protein>
    <submittedName>
        <fullName evidence="3">Glucokinase</fullName>
        <ecNumber evidence="3">2.7.1.2</ecNumber>
    </submittedName>
</protein>
<dbReference type="Gene3D" id="3.40.367.20">
    <property type="match status" value="1"/>
</dbReference>
<dbReference type="PANTHER" id="PTHR47363">
    <property type="entry name" value="GLUCOKINASE"/>
    <property type="match status" value="1"/>
</dbReference>
<dbReference type="AlphaFoldDB" id="A0A3B1BDF1"/>
<dbReference type="CDD" id="cd24008">
    <property type="entry name" value="ASKHA_NBD_GLK"/>
    <property type="match status" value="1"/>
</dbReference>